<reference evidence="3" key="2">
    <citation type="submission" date="2024-02" db="EMBL/GenBank/DDBJ databases">
        <authorList>
            <consortium name="Clinical and Environmental Microbiology Branch: Whole genome sequencing antimicrobial resistance pathogens in the healthcare setting"/>
        </authorList>
    </citation>
    <scope>NUCLEOTIDE SEQUENCE</scope>
    <source>
        <strain evidence="3">2020GO-00142</strain>
    </source>
</reference>
<feature type="transmembrane region" description="Helical" evidence="1">
    <location>
        <begin position="93"/>
        <end position="112"/>
    </location>
</feature>
<dbReference type="Pfam" id="PF02517">
    <property type="entry name" value="Rce1-like"/>
    <property type="match status" value="1"/>
</dbReference>
<feature type="transmembrane region" description="Helical" evidence="1">
    <location>
        <begin position="132"/>
        <end position="153"/>
    </location>
</feature>
<evidence type="ECO:0000313" key="3">
    <source>
        <dbReference type="EMBL" id="EMP9432675.1"/>
    </source>
</evidence>
<keyword evidence="1" id="KW-0472">Membrane</keyword>
<dbReference type="EMBL" id="AAZDVE040000010">
    <property type="protein sequence ID" value="EMP9432675.1"/>
    <property type="molecule type" value="Genomic_DNA"/>
</dbReference>
<dbReference type="AlphaFoldDB" id="A0AAI9MW24"/>
<keyword evidence="3" id="KW-0645">Protease</keyword>
<dbReference type="EC" id="3.4.24.-" evidence="4"/>
<dbReference type="Proteomes" id="UP001495779">
    <property type="component" value="Unassembled WGS sequence"/>
</dbReference>
<keyword evidence="3" id="KW-0482">Metalloprotease</keyword>
<name>A0AAI9MW24_PROST</name>
<evidence type="ECO:0000313" key="5">
    <source>
        <dbReference type="Proteomes" id="UP001495779"/>
    </source>
</evidence>
<evidence type="ECO:0000256" key="1">
    <source>
        <dbReference type="SAM" id="Phobius"/>
    </source>
</evidence>
<proteinExistence type="predicted"/>
<dbReference type="EMBL" id="JAGSRH010000001">
    <property type="protein sequence ID" value="MER5075293.1"/>
    <property type="molecule type" value="Genomic_DNA"/>
</dbReference>
<accession>A0AAI9MW24</accession>
<protein>
    <submittedName>
        <fullName evidence="3">CPBP family intramembrane metalloprotease</fullName>
        <ecNumber evidence="4">3.4.24.-</ecNumber>
    </submittedName>
</protein>
<dbReference type="RefSeq" id="WP_154635717.1">
    <property type="nucleotide sequence ID" value="NZ_CP095443.1"/>
</dbReference>
<comment type="caution">
    <text evidence="3">The sequence shown here is derived from an EMBL/GenBank/DDBJ whole genome shotgun (WGS) entry which is preliminary data.</text>
</comment>
<keyword evidence="1" id="KW-1133">Transmembrane helix</keyword>
<gene>
    <name evidence="3" type="ORF">JRA39_001714</name>
    <name evidence="4" type="ORF">KDV35_00125</name>
</gene>
<evidence type="ECO:0000259" key="2">
    <source>
        <dbReference type="Pfam" id="PF02517"/>
    </source>
</evidence>
<feature type="domain" description="CAAX prenyl protease 2/Lysostaphin resistance protein A-like" evidence="2">
    <location>
        <begin position="130"/>
        <end position="229"/>
    </location>
</feature>
<dbReference type="GO" id="GO:0004175">
    <property type="term" value="F:endopeptidase activity"/>
    <property type="evidence" value="ECO:0007669"/>
    <property type="project" value="UniProtKB-ARBA"/>
</dbReference>
<reference evidence="4 5" key="1">
    <citation type="submission" date="2021-04" db="EMBL/GenBank/DDBJ databases">
        <title>Determining the burden of carbapenem-resistant Enterobacterales from a tertiary public heath setting in Bangladesh: a clinical, epidemiological, and molecular study.</title>
        <authorList>
            <person name="Farzana R."/>
            <person name="Walsh T.R."/>
        </authorList>
    </citation>
    <scope>NUCLEOTIDE SEQUENCE [LARGE SCALE GENOMIC DNA]</scope>
    <source>
        <strain evidence="5">dmpro_s316</strain>
        <strain evidence="4">Dmpro_s316</strain>
    </source>
</reference>
<organism evidence="3">
    <name type="scientific">Providencia stuartii</name>
    <dbReference type="NCBI Taxonomy" id="588"/>
    <lineage>
        <taxon>Bacteria</taxon>
        <taxon>Pseudomonadati</taxon>
        <taxon>Pseudomonadota</taxon>
        <taxon>Gammaproteobacteria</taxon>
        <taxon>Enterobacterales</taxon>
        <taxon>Morganellaceae</taxon>
        <taxon>Providencia</taxon>
    </lineage>
</organism>
<evidence type="ECO:0000313" key="4">
    <source>
        <dbReference type="EMBL" id="MER5075293.1"/>
    </source>
</evidence>
<feature type="transmembrane region" description="Helical" evidence="1">
    <location>
        <begin position="222"/>
        <end position="239"/>
    </location>
</feature>
<keyword evidence="4" id="KW-0378">Hydrolase</keyword>
<dbReference type="GO" id="GO:0008237">
    <property type="term" value="F:metallopeptidase activity"/>
    <property type="evidence" value="ECO:0007669"/>
    <property type="project" value="UniProtKB-KW"/>
</dbReference>
<dbReference type="InterPro" id="IPR003675">
    <property type="entry name" value="Rce1/LyrA-like_dom"/>
</dbReference>
<feature type="transmembrane region" description="Helical" evidence="1">
    <location>
        <begin position="165"/>
        <end position="183"/>
    </location>
</feature>
<feature type="transmembrane region" description="Helical" evidence="1">
    <location>
        <begin position="195"/>
        <end position="215"/>
    </location>
</feature>
<keyword evidence="1" id="KW-0812">Transmembrane</keyword>
<feature type="transmembrane region" description="Helical" evidence="1">
    <location>
        <begin position="51"/>
        <end position="72"/>
    </location>
</feature>
<dbReference type="GO" id="GO:0080120">
    <property type="term" value="P:CAAX-box protein maturation"/>
    <property type="evidence" value="ECO:0007669"/>
    <property type="project" value="UniProtKB-ARBA"/>
</dbReference>
<sequence>MNFTDITTRIKEKNGLKIFLAISLAVIWFNLDYNLLQIFLAYIVEPLHLEAFFILIYRLTSIALFVLLFLFFRWYSKNIGEIALGRVFSIKSVIPFLLTILLSVLVIAYFKLGGDMVTRELLIFDEGVINNILLFILTFIISPIVYEVIFRGIVFSAIQKENKTIIWLFSVIPFVIFHIYTMTNVISPSIWVRIMIYQYDVSIMLILLSCVLTFARMRSGGVLLPIILNSLFFMSYIKMM</sequence>